<name>A0ABR0UTG4_REHGL</name>
<feature type="domain" description="Reverse transcriptase zinc-binding" evidence="1">
    <location>
        <begin position="85"/>
        <end position="179"/>
    </location>
</feature>
<proteinExistence type="predicted"/>
<comment type="caution">
    <text evidence="2">The sequence shown here is derived from an EMBL/GenBank/DDBJ whole genome shotgun (WGS) entry which is preliminary data.</text>
</comment>
<dbReference type="EMBL" id="JABTTQ020002251">
    <property type="protein sequence ID" value="KAK6125261.1"/>
    <property type="molecule type" value="Genomic_DNA"/>
</dbReference>
<accession>A0ABR0UTG4</accession>
<evidence type="ECO:0000259" key="1">
    <source>
        <dbReference type="Pfam" id="PF13966"/>
    </source>
</evidence>
<dbReference type="InterPro" id="IPR026960">
    <property type="entry name" value="RVT-Znf"/>
</dbReference>
<dbReference type="Pfam" id="PF13966">
    <property type="entry name" value="zf-RVT"/>
    <property type="match status" value="1"/>
</dbReference>
<sequence length="179" mass="20803">MSSLNMTLRKSKLNTYELCIFIRHSTETTTSWVRDLIIPELGVWDENLLNLLFNPVDVRAIRSIPLCTNRRKDKLVWHHSKDGKYTVKSGYKVAKVLKDDETRSPASSGNNSNLWCWLWALSIPNKVKIFLWRCFHGILPTKEALMRKGVQIDGLCTRCGLGLETNEHVVRDCKWMEIW</sequence>
<gene>
    <name evidence="2" type="ORF">DH2020_041005</name>
</gene>
<protein>
    <recommendedName>
        <fullName evidence="1">Reverse transcriptase zinc-binding domain-containing protein</fullName>
    </recommendedName>
</protein>
<organism evidence="2 3">
    <name type="scientific">Rehmannia glutinosa</name>
    <name type="common">Chinese foxglove</name>
    <dbReference type="NCBI Taxonomy" id="99300"/>
    <lineage>
        <taxon>Eukaryota</taxon>
        <taxon>Viridiplantae</taxon>
        <taxon>Streptophyta</taxon>
        <taxon>Embryophyta</taxon>
        <taxon>Tracheophyta</taxon>
        <taxon>Spermatophyta</taxon>
        <taxon>Magnoliopsida</taxon>
        <taxon>eudicotyledons</taxon>
        <taxon>Gunneridae</taxon>
        <taxon>Pentapetalae</taxon>
        <taxon>asterids</taxon>
        <taxon>lamiids</taxon>
        <taxon>Lamiales</taxon>
        <taxon>Orobanchaceae</taxon>
        <taxon>Rehmannieae</taxon>
        <taxon>Rehmannia</taxon>
    </lineage>
</organism>
<dbReference type="Proteomes" id="UP001318860">
    <property type="component" value="Unassembled WGS sequence"/>
</dbReference>
<reference evidence="2 3" key="1">
    <citation type="journal article" date="2021" name="Comput. Struct. Biotechnol. J.">
        <title>De novo genome assembly of the potent medicinal plant Rehmannia glutinosa using nanopore technology.</title>
        <authorList>
            <person name="Ma L."/>
            <person name="Dong C."/>
            <person name="Song C."/>
            <person name="Wang X."/>
            <person name="Zheng X."/>
            <person name="Niu Y."/>
            <person name="Chen S."/>
            <person name="Feng W."/>
        </authorList>
    </citation>
    <scope>NUCLEOTIDE SEQUENCE [LARGE SCALE GENOMIC DNA]</scope>
    <source>
        <strain evidence="2">DH-2019</strain>
    </source>
</reference>
<evidence type="ECO:0000313" key="3">
    <source>
        <dbReference type="Proteomes" id="UP001318860"/>
    </source>
</evidence>
<keyword evidence="3" id="KW-1185">Reference proteome</keyword>
<evidence type="ECO:0000313" key="2">
    <source>
        <dbReference type="EMBL" id="KAK6125261.1"/>
    </source>
</evidence>